<protein>
    <submittedName>
        <fullName evidence="1">Uncharacterized protein YdaT</fullName>
    </submittedName>
</protein>
<reference evidence="1 2" key="1">
    <citation type="submission" date="2023-07" db="EMBL/GenBank/DDBJ databases">
        <title>Functional and genomic diversity of the sorghum phyllosphere microbiome.</title>
        <authorList>
            <person name="Shade A."/>
        </authorList>
    </citation>
    <scope>NUCLEOTIDE SEQUENCE [LARGE SCALE GENOMIC DNA]</scope>
    <source>
        <strain evidence="1 2">SORGH_AS_0892</strain>
    </source>
</reference>
<gene>
    <name evidence="1" type="ORF">QE382_002380</name>
</gene>
<dbReference type="EMBL" id="JAUTBA010000001">
    <property type="protein sequence ID" value="MDQ1150396.1"/>
    <property type="molecule type" value="Genomic_DNA"/>
</dbReference>
<proteinExistence type="predicted"/>
<organism evidence="1 2">
    <name type="scientific">Sphingobacterium zeae</name>
    <dbReference type="NCBI Taxonomy" id="1776859"/>
    <lineage>
        <taxon>Bacteria</taxon>
        <taxon>Pseudomonadati</taxon>
        <taxon>Bacteroidota</taxon>
        <taxon>Sphingobacteriia</taxon>
        <taxon>Sphingobacteriales</taxon>
        <taxon>Sphingobacteriaceae</taxon>
        <taxon>Sphingobacterium</taxon>
    </lineage>
</organism>
<comment type="caution">
    <text evidence="1">The sequence shown here is derived from an EMBL/GenBank/DDBJ whole genome shotgun (WGS) entry which is preliminary data.</text>
</comment>
<keyword evidence="2" id="KW-1185">Reference proteome</keyword>
<sequence>MPWNSRDYPTSYKNQPAKIRKKAIEIANAILAEGTDEGIAIATGLKKAREFYETDKDGDKNKKD</sequence>
<dbReference type="Proteomes" id="UP001244640">
    <property type="component" value="Unassembled WGS sequence"/>
</dbReference>
<dbReference type="RefSeq" id="WP_307186053.1">
    <property type="nucleotide sequence ID" value="NZ_JAUTBA010000001.1"/>
</dbReference>
<evidence type="ECO:0000313" key="2">
    <source>
        <dbReference type="Proteomes" id="UP001244640"/>
    </source>
</evidence>
<evidence type="ECO:0000313" key="1">
    <source>
        <dbReference type="EMBL" id="MDQ1150396.1"/>
    </source>
</evidence>
<accession>A0ABU0U611</accession>
<name>A0ABU0U611_9SPHI</name>